<dbReference type="OrthoDB" id="9788370at2"/>
<keyword evidence="14" id="KW-0067">ATP-binding</keyword>
<dbReference type="PANTHER" id="PTHR34848:SF1">
    <property type="entry name" value="BIFUNCTIONAL ADENOSYLCOBALAMIN BIOSYNTHESIS PROTEIN COBU"/>
    <property type="match status" value="1"/>
</dbReference>
<evidence type="ECO:0000256" key="11">
    <source>
        <dbReference type="ARBA" id="ARBA00022679"/>
    </source>
</evidence>
<keyword evidence="11 20" id="KW-0808">Transferase</keyword>
<protein>
    <recommendedName>
        <fullName evidence="16">Adenosylcobinamide kinase</fullName>
        <ecNumber evidence="8">2.7.1.156</ecNumber>
        <ecNumber evidence="9">2.7.7.62</ecNumber>
    </recommendedName>
    <alternativeName>
        <fullName evidence="17">Adenosylcobinamide-phosphate guanylyltransferase</fullName>
    </alternativeName>
</protein>
<dbReference type="STRING" id="57664.SAMN05661003_12612"/>
<comment type="function">
    <text evidence="4">Catalyzes ATP-dependent phosphorylation of adenosylcobinamide and addition of GMP to adenosylcobinamide phosphate.</text>
</comment>
<reference evidence="21" key="1">
    <citation type="submission" date="2016-10" db="EMBL/GenBank/DDBJ databases">
        <authorList>
            <person name="Varghese N."/>
            <person name="Submissions S."/>
        </authorList>
    </citation>
    <scope>NUCLEOTIDE SEQUENCE [LARGE SCALE GENOMIC DNA]</scope>
    <source>
        <strain evidence="21">DSM 8987</strain>
    </source>
</reference>
<gene>
    <name evidence="20" type="ORF">SAMN05661003_12612</name>
</gene>
<evidence type="ECO:0000256" key="1">
    <source>
        <dbReference type="ARBA" id="ARBA00000312"/>
    </source>
</evidence>
<evidence type="ECO:0000256" key="9">
    <source>
        <dbReference type="ARBA" id="ARBA00012523"/>
    </source>
</evidence>
<dbReference type="CDD" id="cd00544">
    <property type="entry name" value="CobU"/>
    <property type="match status" value="1"/>
</dbReference>
<evidence type="ECO:0000256" key="14">
    <source>
        <dbReference type="ARBA" id="ARBA00022840"/>
    </source>
</evidence>
<organism evidence="20 21">
    <name type="scientific">Desulfuromonas thiophila</name>
    <dbReference type="NCBI Taxonomy" id="57664"/>
    <lineage>
        <taxon>Bacteria</taxon>
        <taxon>Pseudomonadati</taxon>
        <taxon>Thermodesulfobacteriota</taxon>
        <taxon>Desulfuromonadia</taxon>
        <taxon>Desulfuromonadales</taxon>
        <taxon>Desulfuromonadaceae</taxon>
        <taxon>Desulfuromonas</taxon>
    </lineage>
</organism>
<dbReference type="GO" id="GO:0005524">
    <property type="term" value="F:ATP binding"/>
    <property type="evidence" value="ECO:0007669"/>
    <property type="project" value="UniProtKB-KW"/>
</dbReference>
<dbReference type="Pfam" id="PF02283">
    <property type="entry name" value="CobU"/>
    <property type="match status" value="1"/>
</dbReference>
<comment type="catalytic activity">
    <reaction evidence="2">
        <text>adenosylcob(III)inamide phosphate + GTP + H(+) = adenosylcob(III)inamide-GDP + diphosphate</text>
        <dbReference type="Rhea" id="RHEA:22712"/>
        <dbReference type="ChEBI" id="CHEBI:15378"/>
        <dbReference type="ChEBI" id="CHEBI:33019"/>
        <dbReference type="ChEBI" id="CHEBI:37565"/>
        <dbReference type="ChEBI" id="CHEBI:58502"/>
        <dbReference type="ChEBI" id="CHEBI:60487"/>
        <dbReference type="EC" id="2.7.7.62"/>
    </reaction>
</comment>
<dbReference type="PANTHER" id="PTHR34848">
    <property type="match status" value="1"/>
</dbReference>
<feature type="active site" description="GMP-histidine intermediate" evidence="18">
    <location>
        <position position="56"/>
    </location>
</feature>
<dbReference type="GO" id="GO:0008820">
    <property type="term" value="F:cobinamide phosphate guanylyltransferase activity"/>
    <property type="evidence" value="ECO:0007669"/>
    <property type="project" value="UniProtKB-EC"/>
</dbReference>
<evidence type="ECO:0000256" key="10">
    <source>
        <dbReference type="ARBA" id="ARBA00022573"/>
    </source>
</evidence>
<keyword evidence="12 19" id="KW-0547">Nucleotide-binding</keyword>
<evidence type="ECO:0000256" key="18">
    <source>
        <dbReference type="PIRSR" id="PIRSR006135-1"/>
    </source>
</evidence>
<dbReference type="SUPFAM" id="SSF52540">
    <property type="entry name" value="P-loop containing nucleoside triphosphate hydrolases"/>
    <property type="match status" value="1"/>
</dbReference>
<evidence type="ECO:0000256" key="15">
    <source>
        <dbReference type="ARBA" id="ARBA00023134"/>
    </source>
</evidence>
<evidence type="ECO:0000256" key="12">
    <source>
        <dbReference type="ARBA" id="ARBA00022741"/>
    </source>
</evidence>
<name>A0A1G7F291_9BACT</name>
<dbReference type="UniPathway" id="UPA00148">
    <property type="reaction ID" value="UER00236"/>
</dbReference>
<comment type="pathway">
    <text evidence="6">Cofactor biosynthesis; adenosylcobalamin biosynthesis; adenosylcobalamin from cob(II)yrinate a,c-diamide: step 5/7.</text>
</comment>
<comment type="catalytic activity">
    <reaction evidence="3">
        <text>adenosylcob(III)inamide + GTP = adenosylcob(III)inamide phosphate + GDP + H(+)</text>
        <dbReference type="Rhea" id="RHEA:15765"/>
        <dbReference type="ChEBI" id="CHEBI:2480"/>
        <dbReference type="ChEBI" id="CHEBI:15378"/>
        <dbReference type="ChEBI" id="CHEBI:37565"/>
        <dbReference type="ChEBI" id="CHEBI:58189"/>
        <dbReference type="ChEBI" id="CHEBI:58502"/>
        <dbReference type="EC" id="2.7.1.156"/>
    </reaction>
</comment>
<evidence type="ECO:0000256" key="6">
    <source>
        <dbReference type="ARBA" id="ARBA00005159"/>
    </source>
</evidence>
<keyword evidence="15 19" id="KW-0342">GTP-binding</keyword>
<evidence type="ECO:0000256" key="13">
    <source>
        <dbReference type="ARBA" id="ARBA00022777"/>
    </source>
</evidence>
<evidence type="ECO:0000256" key="2">
    <source>
        <dbReference type="ARBA" id="ARBA00000711"/>
    </source>
</evidence>
<evidence type="ECO:0000256" key="3">
    <source>
        <dbReference type="ARBA" id="ARBA00001522"/>
    </source>
</evidence>
<evidence type="ECO:0000256" key="17">
    <source>
        <dbReference type="ARBA" id="ARBA00030571"/>
    </source>
</evidence>
<dbReference type="GO" id="GO:0009236">
    <property type="term" value="P:cobalamin biosynthetic process"/>
    <property type="evidence" value="ECO:0007669"/>
    <property type="project" value="UniProtKB-UniPathway"/>
</dbReference>
<dbReference type="InterPro" id="IPR027417">
    <property type="entry name" value="P-loop_NTPase"/>
</dbReference>
<dbReference type="GO" id="GO:0043752">
    <property type="term" value="F:adenosylcobinamide kinase activity"/>
    <property type="evidence" value="ECO:0007669"/>
    <property type="project" value="UniProtKB-EC"/>
</dbReference>
<comment type="similarity">
    <text evidence="7">Belongs to the CobU/CobP family.</text>
</comment>
<comment type="catalytic activity">
    <reaction evidence="1">
        <text>adenosylcob(III)inamide + ATP = adenosylcob(III)inamide phosphate + ADP + H(+)</text>
        <dbReference type="Rhea" id="RHEA:15769"/>
        <dbReference type="ChEBI" id="CHEBI:2480"/>
        <dbReference type="ChEBI" id="CHEBI:15378"/>
        <dbReference type="ChEBI" id="CHEBI:30616"/>
        <dbReference type="ChEBI" id="CHEBI:58502"/>
        <dbReference type="ChEBI" id="CHEBI:456216"/>
        <dbReference type="EC" id="2.7.1.156"/>
    </reaction>
</comment>
<dbReference type="RefSeq" id="WP_092080756.1">
    <property type="nucleotide sequence ID" value="NZ_FNAQ01000026.1"/>
</dbReference>
<keyword evidence="21" id="KW-1185">Reference proteome</keyword>
<dbReference type="GO" id="GO:0005525">
    <property type="term" value="F:GTP binding"/>
    <property type="evidence" value="ECO:0007669"/>
    <property type="project" value="UniProtKB-KW"/>
</dbReference>
<evidence type="ECO:0000256" key="19">
    <source>
        <dbReference type="PIRSR" id="PIRSR006135-2"/>
    </source>
</evidence>
<feature type="binding site" evidence="19">
    <location>
        <begin position="15"/>
        <end position="22"/>
    </location>
    <ligand>
        <name>GTP</name>
        <dbReference type="ChEBI" id="CHEBI:37565"/>
    </ligand>
</feature>
<feature type="binding site" evidence="19">
    <location>
        <position position="69"/>
    </location>
    <ligand>
        <name>GTP</name>
        <dbReference type="ChEBI" id="CHEBI:37565"/>
    </ligand>
</feature>
<evidence type="ECO:0000256" key="16">
    <source>
        <dbReference type="ARBA" id="ARBA00029570"/>
    </source>
</evidence>
<evidence type="ECO:0000256" key="4">
    <source>
        <dbReference type="ARBA" id="ARBA00003889"/>
    </source>
</evidence>
<evidence type="ECO:0000256" key="5">
    <source>
        <dbReference type="ARBA" id="ARBA00004692"/>
    </source>
</evidence>
<dbReference type="PIRSF" id="PIRSF006135">
    <property type="entry name" value="CobU"/>
    <property type="match status" value="1"/>
</dbReference>
<proteinExistence type="inferred from homology"/>
<accession>A0A1G7F291</accession>
<dbReference type="NCBIfam" id="NF004469">
    <property type="entry name" value="PRK05800.1"/>
    <property type="match status" value="1"/>
</dbReference>
<keyword evidence="10" id="KW-0169">Cobalamin biosynthesis</keyword>
<dbReference type="EC" id="2.7.7.62" evidence="9"/>
<evidence type="ECO:0000313" key="20">
    <source>
        <dbReference type="EMBL" id="SDE70083.1"/>
    </source>
</evidence>
<feature type="binding site" evidence="19">
    <location>
        <position position="90"/>
    </location>
    <ligand>
        <name>GTP</name>
        <dbReference type="ChEBI" id="CHEBI:37565"/>
    </ligand>
</feature>
<dbReference type="Proteomes" id="UP000243205">
    <property type="component" value="Unassembled WGS sequence"/>
</dbReference>
<comment type="pathway">
    <text evidence="5">Cofactor biosynthesis; adenosylcobalamin biosynthesis; adenosylcobalamin from cob(II)yrinate a,c-diamide: step 6/7.</text>
</comment>
<dbReference type="AlphaFoldDB" id="A0A1G7F291"/>
<sequence length="184" mass="20392">MASKPLTNHLLYISGGARSGKSRYAEQRALALTGPRRYIATCPVIDDEMAVRIDRHQQRRADQGWQTIEEPVDLVAALDASRDSAVVLIDCVTLWINNLLYVAETEQQTLDEDAIHRLTLQMIDAARQGQRTVIFVSNELGMGIVPADALSRHYRDLIGRCNQTLAAHADEAVFLVSGLPLSLK</sequence>
<dbReference type="EC" id="2.7.1.156" evidence="8"/>
<evidence type="ECO:0000313" key="21">
    <source>
        <dbReference type="Proteomes" id="UP000243205"/>
    </source>
</evidence>
<keyword evidence="20" id="KW-0548">Nucleotidyltransferase</keyword>
<evidence type="ECO:0000256" key="8">
    <source>
        <dbReference type="ARBA" id="ARBA00012016"/>
    </source>
</evidence>
<keyword evidence="13 20" id="KW-0418">Kinase</keyword>
<evidence type="ECO:0000256" key="7">
    <source>
        <dbReference type="ARBA" id="ARBA00007490"/>
    </source>
</evidence>
<dbReference type="Gene3D" id="3.40.50.300">
    <property type="entry name" value="P-loop containing nucleotide triphosphate hydrolases"/>
    <property type="match status" value="1"/>
</dbReference>
<dbReference type="EMBL" id="FNAQ01000026">
    <property type="protein sequence ID" value="SDE70083.1"/>
    <property type="molecule type" value="Genomic_DNA"/>
</dbReference>
<dbReference type="InterPro" id="IPR003203">
    <property type="entry name" value="CobU/CobP"/>
</dbReference>